<name>A0AAU2HCC0_9ACTN</name>
<dbReference type="InterPro" id="IPR010982">
    <property type="entry name" value="Lambda_DNA-bd_dom_sf"/>
</dbReference>
<gene>
    <name evidence="1" type="ORF">OHV25_35580</name>
</gene>
<dbReference type="Gene3D" id="1.10.260.40">
    <property type="entry name" value="lambda repressor-like DNA-binding domains"/>
    <property type="match status" value="1"/>
</dbReference>
<proteinExistence type="predicted"/>
<reference evidence="1" key="1">
    <citation type="submission" date="2022-10" db="EMBL/GenBank/DDBJ databases">
        <title>The complete genomes of actinobacterial strains from the NBC collection.</title>
        <authorList>
            <person name="Joergensen T.S."/>
            <person name="Alvarez Arevalo M."/>
            <person name="Sterndorff E.B."/>
            <person name="Faurdal D."/>
            <person name="Vuksanovic O."/>
            <person name="Mourched A.-S."/>
            <person name="Charusanti P."/>
            <person name="Shaw S."/>
            <person name="Blin K."/>
            <person name="Weber T."/>
        </authorList>
    </citation>
    <scope>NUCLEOTIDE SEQUENCE</scope>
    <source>
        <strain evidence="1">NBC_00060</strain>
    </source>
</reference>
<protein>
    <submittedName>
        <fullName evidence="1">Helix-turn-helix domain-containing protein</fullName>
    </submittedName>
</protein>
<sequence>MQRFAAELRRLRIAAGDPQLKTIAARAQCSQATVSETLNGRRLPSETVTRRLVTALGGDWARWKELWREVRTELDELKHPAPQTPQTLQADMVCYPDPPAFYRAAADRVRAARHEIRLTYVRLHPPGQWVDSEVTAYYETLLQWARETSESASVRRIIGVPERDGVPPPAYLAWLQEHQEEVRDLYTYEARVMSWNSSCAWHNTALIDDSVTFLSFSGAGRQQLTGFSVEGPVFLAYFASIFDRAWGALRTLDEYVARQSR</sequence>
<evidence type="ECO:0000313" key="1">
    <source>
        <dbReference type="EMBL" id="WTU44534.1"/>
    </source>
</evidence>
<dbReference type="Pfam" id="PF13560">
    <property type="entry name" value="HTH_31"/>
    <property type="match status" value="1"/>
</dbReference>
<dbReference type="GO" id="GO:0003677">
    <property type="term" value="F:DNA binding"/>
    <property type="evidence" value="ECO:0007669"/>
    <property type="project" value="InterPro"/>
</dbReference>
<organism evidence="1">
    <name type="scientific">Streptomyces sp. NBC_00060</name>
    <dbReference type="NCBI Taxonomy" id="2975636"/>
    <lineage>
        <taxon>Bacteria</taxon>
        <taxon>Bacillati</taxon>
        <taxon>Actinomycetota</taxon>
        <taxon>Actinomycetes</taxon>
        <taxon>Kitasatosporales</taxon>
        <taxon>Streptomycetaceae</taxon>
        <taxon>Streptomyces</taxon>
    </lineage>
</organism>
<dbReference type="EMBL" id="CP108253">
    <property type="protein sequence ID" value="WTU44534.1"/>
    <property type="molecule type" value="Genomic_DNA"/>
</dbReference>
<accession>A0AAU2HCC0</accession>
<dbReference type="SUPFAM" id="SSF47413">
    <property type="entry name" value="lambda repressor-like DNA-binding domains"/>
    <property type="match status" value="1"/>
</dbReference>
<dbReference type="AlphaFoldDB" id="A0AAU2HCC0"/>
<dbReference type="SUPFAM" id="SSF56024">
    <property type="entry name" value="Phospholipase D/nuclease"/>
    <property type="match status" value="1"/>
</dbReference>